<name>A0A4Y2LRM5_ARAVE</name>
<dbReference type="CDD" id="cd01650">
    <property type="entry name" value="RT_nLTR_like"/>
    <property type="match status" value="1"/>
</dbReference>
<dbReference type="Proteomes" id="UP000499080">
    <property type="component" value="Unassembled WGS sequence"/>
</dbReference>
<dbReference type="EMBL" id="BGPR01006252">
    <property type="protein sequence ID" value="GBN17408.1"/>
    <property type="molecule type" value="Genomic_DNA"/>
</dbReference>
<organism evidence="2 3">
    <name type="scientific">Araneus ventricosus</name>
    <name type="common">Orbweaver spider</name>
    <name type="synonym">Epeira ventricosa</name>
    <dbReference type="NCBI Taxonomy" id="182803"/>
    <lineage>
        <taxon>Eukaryota</taxon>
        <taxon>Metazoa</taxon>
        <taxon>Ecdysozoa</taxon>
        <taxon>Arthropoda</taxon>
        <taxon>Chelicerata</taxon>
        <taxon>Arachnida</taxon>
        <taxon>Araneae</taxon>
        <taxon>Araneomorphae</taxon>
        <taxon>Entelegynae</taxon>
        <taxon>Araneoidea</taxon>
        <taxon>Araneidae</taxon>
        <taxon>Araneus</taxon>
    </lineage>
</organism>
<dbReference type="SUPFAM" id="SSF56672">
    <property type="entry name" value="DNA/RNA polymerases"/>
    <property type="match status" value="1"/>
</dbReference>
<dbReference type="Pfam" id="PF00078">
    <property type="entry name" value="RVT_1"/>
    <property type="match status" value="1"/>
</dbReference>
<dbReference type="AlphaFoldDB" id="A0A4Y2LRM5"/>
<dbReference type="PANTHER" id="PTHR19446">
    <property type="entry name" value="REVERSE TRANSCRIPTASES"/>
    <property type="match status" value="1"/>
</dbReference>
<evidence type="ECO:0000313" key="2">
    <source>
        <dbReference type="EMBL" id="GBN17408.1"/>
    </source>
</evidence>
<comment type="caution">
    <text evidence="2">The sequence shown here is derived from an EMBL/GenBank/DDBJ whole genome shotgun (WGS) entry which is preliminary data.</text>
</comment>
<dbReference type="OrthoDB" id="407509at2759"/>
<dbReference type="InterPro" id="IPR043502">
    <property type="entry name" value="DNA/RNA_pol_sf"/>
</dbReference>
<reference evidence="2 3" key="1">
    <citation type="journal article" date="2019" name="Sci. Rep.">
        <title>Orb-weaving spider Araneus ventricosus genome elucidates the spidroin gene catalogue.</title>
        <authorList>
            <person name="Kono N."/>
            <person name="Nakamura H."/>
            <person name="Ohtoshi R."/>
            <person name="Moran D.A.P."/>
            <person name="Shinohara A."/>
            <person name="Yoshida Y."/>
            <person name="Fujiwara M."/>
            <person name="Mori M."/>
            <person name="Tomita M."/>
            <person name="Arakawa K."/>
        </authorList>
    </citation>
    <scope>NUCLEOTIDE SEQUENCE [LARGE SCALE GENOMIC DNA]</scope>
</reference>
<dbReference type="PROSITE" id="PS50878">
    <property type="entry name" value="RT_POL"/>
    <property type="match status" value="1"/>
</dbReference>
<proteinExistence type="predicted"/>
<dbReference type="InterPro" id="IPR043128">
    <property type="entry name" value="Rev_trsase/Diguanyl_cyclase"/>
</dbReference>
<feature type="domain" description="Reverse transcriptase" evidence="1">
    <location>
        <begin position="1"/>
        <end position="241"/>
    </location>
</feature>
<protein>
    <submittedName>
        <fullName evidence="2">Retrovirus-related Pol polyprotein from type-1 retrotransposable element R2</fullName>
    </submittedName>
</protein>
<accession>A0A4Y2LRM5</accession>
<keyword evidence="3" id="KW-1185">Reference proteome</keyword>
<dbReference type="GO" id="GO:0071897">
    <property type="term" value="P:DNA biosynthetic process"/>
    <property type="evidence" value="ECO:0007669"/>
    <property type="project" value="UniProtKB-ARBA"/>
</dbReference>
<dbReference type="Gene3D" id="3.30.70.270">
    <property type="match status" value="1"/>
</dbReference>
<evidence type="ECO:0000259" key="1">
    <source>
        <dbReference type="PROSITE" id="PS50878"/>
    </source>
</evidence>
<gene>
    <name evidence="2" type="primary">PO21_45</name>
    <name evidence="2" type="ORF">AVEN_61824_1</name>
</gene>
<dbReference type="InterPro" id="IPR000477">
    <property type="entry name" value="RT_dom"/>
</dbReference>
<evidence type="ECO:0000313" key="3">
    <source>
        <dbReference type="Proteomes" id="UP000499080"/>
    </source>
</evidence>
<sequence length="292" mass="33246">MTILLPESGYPLDLKNWRPIAISNTIYKLFAKCLASRFSDWFSRFSVLSHCQKGFLPYDGVIEHNFVLQDRKIRARKQKKELCIAWLDISNAFGDIPHSAILDALNANKTGDVFRDVVEDIYTNCRTQILAKDTRTDYIDVRRGVKQGCPLSGILFNLSIHPTLRRIQGNASDHRIFAFADDIALLADSPEDLQSMLYLVHGDLKKINLQFNHNKSVAFYLACSTPIGTRDTDFFIDGIRLKTIKEFEYHKFLSTPVGYNPVRDLNNLSEIAHLGKAILTSLLAPWQRLDAL</sequence>